<protein>
    <submittedName>
        <fullName evidence="1">Gp022</fullName>
    </submittedName>
</protein>
<dbReference type="RefSeq" id="YP_007005758.1">
    <property type="nucleotide sequence ID" value="NC_019514.1"/>
</dbReference>
<sequence length="65" mass="7478">MNITTILYLYLLQQNRVATFLIPEELVYLGNDCRKSGATNNLWLINERYLTSLRDTLKAATSKPT</sequence>
<dbReference type="KEGG" id="vg:14013710"/>
<keyword evidence="2" id="KW-1185">Reference proteome</keyword>
<organism evidence="1 2">
    <name type="scientific">Erwinia phage vB_EamP-S6</name>
    <dbReference type="NCBI Taxonomy" id="1051675"/>
    <lineage>
        <taxon>Viruses</taxon>
        <taxon>Duplodnaviria</taxon>
        <taxon>Heunggongvirae</taxon>
        <taxon>Uroviricota</taxon>
        <taxon>Caudoviricetes</taxon>
        <taxon>Schitoviridae</taxon>
        <taxon>Waedenswilvirus</taxon>
        <taxon>Waedenswilvirus S6</taxon>
    </lineage>
</organism>
<evidence type="ECO:0000313" key="2">
    <source>
        <dbReference type="Proteomes" id="UP000008893"/>
    </source>
</evidence>
<name>G0YQB4_9CAUD</name>
<proteinExistence type="predicted"/>
<accession>G0YQB4</accession>
<reference evidence="1 2" key="1">
    <citation type="journal article" date="2011" name="Appl. Environ. Microbiol.">
        <title>Novel Virulent and Broad-Host-Range Erwinia amylovora Bacteriophages Reveal a High Degree of Mosaicism and a Relationship to Enterobacteriaceae Phages.</title>
        <authorList>
            <person name="Born Y."/>
            <person name="Fieseler L."/>
            <person name="Marazzi J."/>
            <person name="Lurz R."/>
            <person name="Duffy B."/>
            <person name="Loessner M.J."/>
        </authorList>
    </citation>
    <scope>NUCLEOTIDE SEQUENCE [LARGE SCALE GENOMIC DNA]</scope>
</reference>
<dbReference type="GeneID" id="14013710"/>
<evidence type="ECO:0000313" key="1">
    <source>
        <dbReference type="EMBL" id="AEJ81541.1"/>
    </source>
</evidence>
<dbReference type="Proteomes" id="UP000008893">
    <property type="component" value="Segment"/>
</dbReference>
<dbReference type="EMBL" id="HQ728266">
    <property type="protein sequence ID" value="AEJ81541.1"/>
    <property type="molecule type" value="Genomic_DNA"/>
</dbReference>